<sequence length="142" mass="15157">MIDPRLTIRRIASIVAEDMGTTLVLMKGAGRKSEDVWPRQVAMYLAHHHLGKSLPEIGRFFGNRDHTTVLHAVRAVTEKAKMDEGLAGRLKALGGLIDAAEAALSVEASIPPEPELVPHPAPPVPVAVLTAPLPATDEPAAR</sequence>
<dbReference type="PANTHER" id="PTHR30050:SF2">
    <property type="entry name" value="CHROMOSOMAL REPLICATION INITIATOR PROTEIN DNAA"/>
    <property type="match status" value="1"/>
</dbReference>
<dbReference type="InterPro" id="IPR018312">
    <property type="entry name" value="Chromosome_initiator_DnaA_CS"/>
</dbReference>
<dbReference type="GO" id="GO:0005524">
    <property type="term" value="F:ATP binding"/>
    <property type="evidence" value="ECO:0007669"/>
    <property type="project" value="InterPro"/>
</dbReference>
<protein>
    <recommendedName>
        <fullName evidence="1">Chromosomal replication initiator DnaA C-terminal domain-containing protein</fullName>
    </recommendedName>
</protein>
<dbReference type="RefSeq" id="WP_048466867.1">
    <property type="nucleotide sequence ID" value="NZ_LABX01000240.1"/>
</dbReference>
<accession>A0A0J6S4N7</accession>
<dbReference type="GO" id="GO:0005886">
    <property type="term" value="C:plasma membrane"/>
    <property type="evidence" value="ECO:0007669"/>
    <property type="project" value="TreeGrafter"/>
</dbReference>
<dbReference type="InterPro" id="IPR010921">
    <property type="entry name" value="Trp_repressor/repl_initiator"/>
</dbReference>
<dbReference type="Pfam" id="PF08299">
    <property type="entry name" value="Bac_DnaA_C"/>
    <property type="match status" value="1"/>
</dbReference>
<name>A0A0J6S4N7_9HYPH</name>
<dbReference type="EMBL" id="LABX01000240">
    <property type="protein sequence ID" value="KMO28634.1"/>
    <property type="molecule type" value="Genomic_DNA"/>
</dbReference>
<dbReference type="GO" id="GO:0006270">
    <property type="term" value="P:DNA replication initiation"/>
    <property type="evidence" value="ECO:0007669"/>
    <property type="project" value="InterPro"/>
</dbReference>
<dbReference type="PROSITE" id="PS01008">
    <property type="entry name" value="DNAA"/>
    <property type="match status" value="1"/>
</dbReference>
<comment type="caution">
    <text evidence="2">The sequence shown here is derived from an EMBL/GenBank/DDBJ whole genome shotgun (WGS) entry which is preliminary data.</text>
</comment>
<proteinExistence type="predicted"/>
<dbReference type="AlphaFoldDB" id="A0A0J6S4N7"/>
<dbReference type="GO" id="GO:0003688">
    <property type="term" value="F:DNA replication origin binding"/>
    <property type="evidence" value="ECO:0007669"/>
    <property type="project" value="InterPro"/>
</dbReference>
<evidence type="ECO:0000313" key="3">
    <source>
        <dbReference type="Proteomes" id="UP000035929"/>
    </source>
</evidence>
<dbReference type="SMART" id="SM00760">
    <property type="entry name" value="Bac_DnaA_C"/>
    <property type="match status" value="1"/>
</dbReference>
<organism evidence="2 3">
    <name type="scientific">Methylobacterium aquaticum</name>
    <dbReference type="NCBI Taxonomy" id="270351"/>
    <lineage>
        <taxon>Bacteria</taxon>
        <taxon>Pseudomonadati</taxon>
        <taxon>Pseudomonadota</taxon>
        <taxon>Alphaproteobacteria</taxon>
        <taxon>Hyphomicrobiales</taxon>
        <taxon>Methylobacteriaceae</taxon>
        <taxon>Methylobacterium</taxon>
    </lineage>
</organism>
<reference evidence="2 3" key="1">
    <citation type="submission" date="2015-03" db="EMBL/GenBank/DDBJ databases">
        <title>Genome sequencing of Methylobacterium aquaticum DSM16371 type strain.</title>
        <authorList>
            <person name="Chaudhry V."/>
            <person name="Patil P.B."/>
        </authorList>
    </citation>
    <scope>NUCLEOTIDE SEQUENCE [LARGE SCALE GENOMIC DNA]</scope>
    <source>
        <strain evidence="2 3">DSM 16371</strain>
    </source>
</reference>
<gene>
    <name evidence="2" type="ORF">VP06_26925</name>
</gene>
<dbReference type="Proteomes" id="UP000035929">
    <property type="component" value="Unassembled WGS sequence"/>
</dbReference>
<dbReference type="GO" id="GO:0006275">
    <property type="term" value="P:regulation of DNA replication"/>
    <property type="evidence" value="ECO:0007669"/>
    <property type="project" value="InterPro"/>
</dbReference>
<feature type="domain" description="Chromosomal replication initiator DnaA C-terminal" evidence="1">
    <location>
        <begin position="7"/>
        <end position="76"/>
    </location>
</feature>
<feature type="non-terminal residue" evidence="2">
    <location>
        <position position="142"/>
    </location>
</feature>
<dbReference type="InterPro" id="IPR013159">
    <property type="entry name" value="DnaA_C"/>
</dbReference>
<dbReference type="Gene3D" id="1.10.1750.10">
    <property type="match status" value="1"/>
</dbReference>
<dbReference type="SUPFAM" id="SSF48295">
    <property type="entry name" value="TrpR-like"/>
    <property type="match status" value="1"/>
</dbReference>
<evidence type="ECO:0000259" key="1">
    <source>
        <dbReference type="SMART" id="SM00760"/>
    </source>
</evidence>
<evidence type="ECO:0000313" key="2">
    <source>
        <dbReference type="EMBL" id="KMO28634.1"/>
    </source>
</evidence>
<dbReference type="CDD" id="cd06571">
    <property type="entry name" value="Bac_DnaA_C"/>
    <property type="match status" value="1"/>
</dbReference>
<dbReference type="PANTHER" id="PTHR30050">
    <property type="entry name" value="CHROMOSOMAL REPLICATION INITIATOR PROTEIN DNAA"/>
    <property type="match status" value="1"/>
</dbReference>